<proteinExistence type="inferred from homology"/>
<dbReference type="InterPro" id="IPR006283">
    <property type="entry name" value="ThiL-like"/>
</dbReference>
<dbReference type="NCBIfam" id="TIGR01379">
    <property type="entry name" value="thiL"/>
    <property type="match status" value="1"/>
</dbReference>
<gene>
    <name evidence="3" type="ORF">MNBD_GAMMA23-1990</name>
</gene>
<dbReference type="GO" id="GO:0009228">
    <property type="term" value="P:thiamine biosynthetic process"/>
    <property type="evidence" value="ECO:0007669"/>
    <property type="project" value="InterPro"/>
</dbReference>
<sequence>MPLLEFDIIRKYFSDITTKDNSANIHVGIGDDAAIVSIPENKKLVVCTDTLNEGVHFPSHTSAYDIAYKALAVNLSDLAAMGAMPKWFTLNLSLPEVNKDWLADFSKGLQQLSRQYQLNLIGGDTTRGALSISITLAGHVDNSQALLRSGAKVGDKVYLSGCTGEAAYGLACLSASAVVSQTEQYFVSRLNQPTARVNLGLSLLGVANACIDISDGLVADVTHIAESSQCGIELDLNAIPLPAIADKEQALECALSGGDDYELAFTVALSMQAGLKQLIRQTDLPITCIGEVVATPGVQLLDNGRPVDLPRTGYEHFK</sequence>
<dbReference type="InterPro" id="IPR016188">
    <property type="entry name" value="PurM-like_N"/>
</dbReference>
<dbReference type="EMBL" id="UOFT01000033">
    <property type="protein sequence ID" value="VAW93253.1"/>
    <property type="molecule type" value="Genomic_DNA"/>
</dbReference>
<organism evidence="3">
    <name type="scientific">hydrothermal vent metagenome</name>
    <dbReference type="NCBI Taxonomy" id="652676"/>
    <lineage>
        <taxon>unclassified sequences</taxon>
        <taxon>metagenomes</taxon>
        <taxon>ecological metagenomes</taxon>
    </lineage>
</organism>
<evidence type="ECO:0000259" key="1">
    <source>
        <dbReference type="Pfam" id="PF00586"/>
    </source>
</evidence>
<dbReference type="Pfam" id="PF02769">
    <property type="entry name" value="AIRS_C"/>
    <property type="match status" value="1"/>
</dbReference>
<dbReference type="SUPFAM" id="SSF55326">
    <property type="entry name" value="PurM N-terminal domain-like"/>
    <property type="match status" value="1"/>
</dbReference>
<feature type="domain" description="PurM-like C-terminal" evidence="2">
    <location>
        <begin position="152"/>
        <end position="300"/>
    </location>
</feature>
<dbReference type="InterPro" id="IPR010918">
    <property type="entry name" value="PurM-like_C_dom"/>
</dbReference>
<dbReference type="Gene3D" id="3.30.1330.10">
    <property type="entry name" value="PurM-like, N-terminal domain"/>
    <property type="match status" value="1"/>
</dbReference>
<dbReference type="InterPro" id="IPR036921">
    <property type="entry name" value="PurM-like_N_sf"/>
</dbReference>
<reference evidence="3" key="1">
    <citation type="submission" date="2018-06" db="EMBL/GenBank/DDBJ databases">
        <authorList>
            <person name="Zhirakovskaya E."/>
        </authorList>
    </citation>
    <scope>NUCLEOTIDE SEQUENCE</scope>
</reference>
<dbReference type="PANTHER" id="PTHR30270:SF0">
    <property type="entry name" value="THIAMINE-MONOPHOSPHATE KINASE"/>
    <property type="match status" value="1"/>
</dbReference>
<protein>
    <submittedName>
        <fullName evidence="3">Thiamine-monophosphate kinase</fullName>
        <ecNumber evidence="3">2.7.4.16</ecNumber>
    </submittedName>
</protein>
<dbReference type="GO" id="GO:0009030">
    <property type="term" value="F:thiamine-phosphate kinase activity"/>
    <property type="evidence" value="ECO:0007669"/>
    <property type="project" value="UniProtKB-EC"/>
</dbReference>
<accession>A0A3B0ZZC9</accession>
<dbReference type="SUPFAM" id="SSF56042">
    <property type="entry name" value="PurM C-terminal domain-like"/>
    <property type="match status" value="1"/>
</dbReference>
<dbReference type="PANTHER" id="PTHR30270">
    <property type="entry name" value="THIAMINE-MONOPHOSPHATE KINASE"/>
    <property type="match status" value="1"/>
</dbReference>
<dbReference type="InterPro" id="IPR036676">
    <property type="entry name" value="PurM-like_C_sf"/>
</dbReference>
<dbReference type="PIRSF" id="PIRSF005303">
    <property type="entry name" value="Thiam_monoph_kin"/>
    <property type="match status" value="1"/>
</dbReference>
<evidence type="ECO:0000259" key="2">
    <source>
        <dbReference type="Pfam" id="PF02769"/>
    </source>
</evidence>
<feature type="domain" description="PurM-like N-terminal" evidence="1">
    <location>
        <begin position="30"/>
        <end position="140"/>
    </location>
</feature>
<keyword evidence="3" id="KW-0418">Kinase</keyword>
<dbReference type="HAMAP" id="MF_02128">
    <property type="entry name" value="TMP_kinase"/>
    <property type="match status" value="1"/>
</dbReference>
<dbReference type="CDD" id="cd02194">
    <property type="entry name" value="ThiL"/>
    <property type="match status" value="1"/>
</dbReference>
<dbReference type="Gene3D" id="3.90.650.10">
    <property type="entry name" value="PurM-like C-terminal domain"/>
    <property type="match status" value="1"/>
</dbReference>
<dbReference type="AlphaFoldDB" id="A0A3B0ZZC9"/>
<name>A0A3B0ZZC9_9ZZZZ</name>
<evidence type="ECO:0000313" key="3">
    <source>
        <dbReference type="EMBL" id="VAW93253.1"/>
    </source>
</evidence>
<dbReference type="EC" id="2.7.4.16" evidence="3"/>
<keyword evidence="3" id="KW-0808">Transferase</keyword>
<dbReference type="Pfam" id="PF00586">
    <property type="entry name" value="AIRS"/>
    <property type="match status" value="1"/>
</dbReference>